<feature type="domain" description="Phosphatidic acid phosphatase type 2/haloperoxidase" evidence="8">
    <location>
        <begin position="95"/>
        <end position="208"/>
    </location>
</feature>
<dbReference type="GO" id="GO:0016787">
    <property type="term" value="F:hydrolase activity"/>
    <property type="evidence" value="ECO:0007669"/>
    <property type="project" value="UniProtKB-KW"/>
</dbReference>
<dbReference type="InterPro" id="IPR000326">
    <property type="entry name" value="PAP2/HPO"/>
</dbReference>
<evidence type="ECO:0000256" key="1">
    <source>
        <dbReference type="ARBA" id="ARBA00004651"/>
    </source>
</evidence>
<dbReference type="GO" id="GO:0005886">
    <property type="term" value="C:plasma membrane"/>
    <property type="evidence" value="ECO:0007669"/>
    <property type="project" value="UniProtKB-SubCell"/>
</dbReference>
<keyword evidence="6 7" id="KW-0472">Membrane</keyword>
<proteinExistence type="predicted"/>
<dbReference type="Proteomes" id="UP000196694">
    <property type="component" value="Unassembled WGS sequence"/>
</dbReference>
<evidence type="ECO:0000313" key="12">
    <source>
        <dbReference type="Proteomes" id="UP000196694"/>
    </source>
</evidence>
<dbReference type="SUPFAM" id="SSF48317">
    <property type="entry name" value="Acid phosphatase/Vanadium-dependent haloperoxidase"/>
    <property type="match status" value="1"/>
</dbReference>
<reference evidence="9 11" key="1">
    <citation type="submission" date="2015-10" db="EMBL/GenBank/DDBJ databases">
        <title>Complete genome sequence of hyperthermophilic archaeon Pyrodictium delaneyi Su06.</title>
        <authorList>
            <person name="Jung J.-H."/>
            <person name="Lin J."/>
            <person name="Holden J.F."/>
            <person name="Park C.-S."/>
        </authorList>
    </citation>
    <scope>NUCLEOTIDE SEQUENCE [LARGE SCALE GENOMIC DNA]</scope>
    <source>
        <strain evidence="9 11">Su06</strain>
    </source>
</reference>
<dbReference type="RefSeq" id="WP_055409549.1">
    <property type="nucleotide sequence ID" value="NZ_CP013011.1"/>
</dbReference>
<feature type="transmembrane region" description="Helical" evidence="7">
    <location>
        <begin position="21"/>
        <end position="41"/>
    </location>
</feature>
<keyword evidence="3 7" id="KW-0812">Transmembrane</keyword>
<feature type="transmembrane region" description="Helical" evidence="7">
    <location>
        <begin position="141"/>
        <end position="159"/>
    </location>
</feature>
<dbReference type="PANTHER" id="PTHR14969:SF62">
    <property type="entry name" value="DECAPRENYLPHOSPHORYL-5-PHOSPHORIBOSE PHOSPHATASE RV3807C-RELATED"/>
    <property type="match status" value="1"/>
</dbReference>
<evidence type="ECO:0000256" key="3">
    <source>
        <dbReference type="ARBA" id="ARBA00022692"/>
    </source>
</evidence>
<gene>
    <name evidence="10" type="ORF">Pdsh_06010</name>
    <name evidence="9" type="ORF">Pyrde_1471</name>
</gene>
<evidence type="ECO:0000313" key="11">
    <source>
        <dbReference type="Proteomes" id="UP000058613"/>
    </source>
</evidence>
<keyword evidence="2" id="KW-1003">Cell membrane</keyword>
<name>A0A0P0N459_9CREN</name>
<evidence type="ECO:0000259" key="8">
    <source>
        <dbReference type="SMART" id="SM00014"/>
    </source>
</evidence>
<feature type="transmembrane region" description="Helical" evidence="7">
    <location>
        <begin position="97"/>
        <end position="121"/>
    </location>
</feature>
<dbReference type="KEGG" id="pdl:Pyrde_1471"/>
<keyword evidence="12" id="KW-1185">Reference proteome</keyword>
<evidence type="ECO:0000313" key="9">
    <source>
        <dbReference type="EMBL" id="ALL01514.1"/>
    </source>
</evidence>
<evidence type="ECO:0000256" key="6">
    <source>
        <dbReference type="ARBA" id="ARBA00023136"/>
    </source>
</evidence>
<dbReference type="AlphaFoldDB" id="A0A0P0N459"/>
<protein>
    <submittedName>
        <fullName evidence="9">Membrane-associated phospholipid phosphatase</fullName>
    </submittedName>
    <submittedName>
        <fullName evidence="10">Phosphatase PAP2 family protein</fullName>
    </submittedName>
</protein>
<evidence type="ECO:0000256" key="5">
    <source>
        <dbReference type="ARBA" id="ARBA00022989"/>
    </source>
</evidence>
<dbReference type="PATRIC" id="fig|1273541.4.peg.1571"/>
<evidence type="ECO:0000256" key="2">
    <source>
        <dbReference type="ARBA" id="ARBA00022475"/>
    </source>
</evidence>
<organism evidence="9 11">
    <name type="scientific">Pyrodictium delaneyi</name>
    <dbReference type="NCBI Taxonomy" id="1273541"/>
    <lineage>
        <taxon>Archaea</taxon>
        <taxon>Thermoproteota</taxon>
        <taxon>Thermoprotei</taxon>
        <taxon>Desulfurococcales</taxon>
        <taxon>Pyrodictiaceae</taxon>
        <taxon>Pyrodictium</taxon>
    </lineage>
</organism>
<dbReference type="SMART" id="SM00014">
    <property type="entry name" value="acidPPc"/>
    <property type="match status" value="1"/>
</dbReference>
<dbReference type="CDD" id="cd01610">
    <property type="entry name" value="PAP2_like"/>
    <property type="match status" value="1"/>
</dbReference>
<keyword evidence="4" id="KW-0378">Hydrolase</keyword>
<evidence type="ECO:0000256" key="7">
    <source>
        <dbReference type="SAM" id="Phobius"/>
    </source>
</evidence>
<dbReference type="GeneID" id="26099812"/>
<evidence type="ECO:0000256" key="4">
    <source>
        <dbReference type="ARBA" id="ARBA00022801"/>
    </source>
</evidence>
<feature type="transmembrane region" description="Helical" evidence="7">
    <location>
        <begin position="61"/>
        <end position="85"/>
    </location>
</feature>
<keyword evidence="5 7" id="KW-1133">Transmembrane helix</keyword>
<dbReference type="Proteomes" id="UP000058613">
    <property type="component" value="Chromosome"/>
</dbReference>
<dbReference type="EMBL" id="NCQP01000003">
    <property type="protein sequence ID" value="OWJ54582.1"/>
    <property type="molecule type" value="Genomic_DNA"/>
</dbReference>
<dbReference type="PANTHER" id="PTHR14969">
    <property type="entry name" value="SPHINGOSINE-1-PHOSPHATE PHOSPHOHYDROLASE"/>
    <property type="match status" value="1"/>
</dbReference>
<dbReference type="STRING" id="1273541.Pyrde_1471"/>
<sequence>MSRRLEVGGPENVAGRCNARLALLAVLFSAISAVLTVLELMGLTDNLNYLIFHSIPPQGSVFVRLLSLTASVAAFIVYAAILVVYDIAKFGKLRLQTVALGISLASSMIVVAVLKALLQVPRPGEQPLHYPFLQALLVSDYYAFPSGHTARAVVAAYYIGKRQKPYFRAALWIWAFSVAASRVLLGAHWVSDVIASTAIGLATALIVDCTARYWVRVYNKFLGRIKVLRLSLD</sequence>
<feature type="transmembrane region" description="Helical" evidence="7">
    <location>
        <begin position="193"/>
        <end position="215"/>
    </location>
</feature>
<accession>A0A0P0N459</accession>
<dbReference type="InterPro" id="IPR036938">
    <property type="entry name" value="PAP2/HPO_sf"/>
</dbReference>
<reference evidence="10 12" key="2">
    <citation type="submission" date="2017-05" db="EMBL/GenBank/DDBJ databases">
        <title>The draft genome of the hyperthermophilic archaeon 'Pyrodictium delaneyi strain Hulk', an iron and nitrate reducer, reveals the capacity for sulfate reduction.</title>
        <authorList>
            <person name="Demey L.M."/>
            <person name="Miller C."/>
            <person name="Manzella M."/>
            <person name="Reguera G."/>
            <person name="Kashefi K."/>
        </authorList>
    </citation>
    <scope>NUCLEOTIDE SEQUENCE [LARGE SCALE GENOMIC DNA]</scope>
    <source>
        <strain evidence="10 12">Hulk</strain>
    </source>
</reference>
<feature type="transmembrane region" description="Helical" evidence="7">
    <location>
        <begin position="166"/>
        <end position="187"/>
    </location>
</feature>
<dbReference type="Gene3D" id="1.20.144.10">
    <property type="entry name" value="Phosphatidic acid phosphatase type 2/haloperoxidase"/>
    <property type="match status" value="1"/>
</dbReference>
<evidence type="ECO:0000313" key="10">
    <source>
        <dbReference type="EMBL" id="OWJ54582.1"/>
    </source>
</evidence>
<comment type="subcellular location">
    <subcellularLocation>
        <location evidence="1">Cell membrane</location>
        <topology evidence="1">Multi-pass membrane protein</topology>
    </subcellularLocation>
</comment>
<dbReference type="EMBL" id="CP013011">
    <property type="protein sequence ID" value="ALL01514.1"/>
    <property type="molecule type" value="Genomic_DNA"/>
</dbReference>
<dbReference type="Pfam" id="PF01569">
    <property type="entry name" value="PAP2"/>
    <property type="match status" value="1"/>
</dbReference>